<evidence type="ECO:0000256" key="6">
    <source>
        <dbReference type="SAM" id="MobiDB-lite"/>
    </source>
</evidence>
<dbReference type="GO" id="GO:0045944">
    <property type="term" value="P:positive regulation of transcription by RNA polymerase II"/>
    <property type="evidence" value="ECO:0007669"/>
    <property type="project" value="UniProtKB-ARBA"/>
</dbReference>
<evidence type="ECO:0000256" key="4">
    <source>
        <dbReference type="ARBA" id="ARBA00022833"/>
    </source>
</evidence>
<dbReference type="VEuPathDB" id="FungiDB:F503_06637"/>
<evidence type="ECO:0000313" key="8">
    <source>
        <dbReference type="EMBL" id="EPE03464.1"/>
    </source>
</evidence>
<dbReference type="FunFam" id="3.30.160.60:FF:000688">
    <property type="entry name" value="zinc finger protein 197 isoform X1"/>
    <property type="match status" value="1"/>
</dbReference>
<dbReference type="InterPro" id="IPR050329">
    <property type="entry name" value="GLI_C2H2-zinc-finger"/>
</dbReference>
<keyword evidence="1" id="KW-0479">Metal-binding</keyword>
<dbReference type="Proteomes" id="UP000016923">
    <property type="component" value="Unassembled WGS sequence"/>
</dbReference>
<feature type="domain" description="C2H2-type" evidence="7">
    <location>
        <begin position="97"/>
        <end position="126"/>
    </location>
</feature>
<evidence type="ECO:0000259" key="7">
    <source>
        <dbReference type="PROSITE" id="PS50157"/>
    </source>
</evidence>
<dbReference type="SUPFAM" id="SSF57667">
    <property type="entry name" value="beta-beta-alpha zinc fingers"/>
    <property type="match status" value="3"/>
</dbReference>
<dbReference type="eggNOG" id="KOG1721">
    <property type="taxonomic scope" value="Eukaryota"/>
</dbReference>
<feature type="compositionally biased region" description="Low complexity" evidence="6">
    <location>
        <begin position="632"/>
        <end position="643"/>
    </location>
</feature>
<keyword evidence="3 5" id="KW-0863">Zinc-finger</keyword>
<feature type="region of interest" description="Disordered" evidence="6">
    <location>
        <begin position="50"/>
        <end position="77"/>
    </location>
</feature>
<dbReference type="Gene3D" id="3.30.160.60">
    <property type="entry name" value="Classic Zinc Finger"/>
    <property type="match status" value="5"/>
</dbReference>
<dbReference type="PROSITE" id="PS00028">
    <property type="entry name" value="ZINC_FINGER_C2H2_1"/>
    <property type="match status" value="6"/>
</dbReference>
<dbReference type="GO" id="GO:0000981">
    <property type="term" value="F:DNA-binding transcription factor activity, RNA polymerase II-specific"/>
    <property type="evidence" value="ECO:0007669"/>
    <property type="project" value="TreeGrafter"/>
</dbReference>
<gene>
    <name evidence="8" type="ORF">F503_06637</name>
</gene>
<feature type="domain" description="C2H2-type" evidence="7">
    <location>
        <begin position="156"/>
        <end position="183"/>
    </location>
</feature>
<feature type="region of interest" description="Disordered" evidence="6">
    <location>
        <begin position="1"/>
        <end position="36"/>
    </location>
</feature>
<reference evidence="8 9" key="1">
    <citation type="journal article" date="2013" name="BMC Genomics">
        <title>The genome and transcriptome of the pine saprophyte Ophiostoma piceae, and a comparison with the bark beetle-associated pine pathogen Grosmannia clavigera.</title>
        <authorList>
            <person name="Haridas S."/>
            <person name="Wang Y."/>
            <person name="Lim L."/>
            <person name="Massoumi Alamouti S."/>
            <person name="Jackman S."/>
            <person name="Docking R."/>
            <person name="Robertson G."/>
            <person name="Birol I."/>
            <person name="Bohlmann J."/>
            <person name="Breuil C."/>
        </authorList>
    </citation>
    <scope>NUCLEOTIDE SEQUENCE [LARGE SCALE GENOMIC DNA]</scope>
    <source>
        <strain evidence="8 9">UAMH 11346</strain>
    </source>
</reference>
<dbReference type="OrthoDB" id="4748970at2759"/>
<evidence type="ECO:0000256" key="5">
    <source>
        <dbReference type="PROSITE-ProRule" id="PRU00042"/>
    </source>
</evidence>
<keyword evidence="2" id="KW-0677">Repeat</keyword>
<feature type="compositionally biased region" description="Low complexity" evidence="6">
    <location>
        <begin position="60"/>
        <end position="77"/>
    </location>
</feature>
<dbReference type="PANTHER" id="PTHR19818:SF159">
    <property type="entry name" value="C2H2-TYPE DOMAIN-CONTAINING PROTEIN"/>
    <property type="match status" value="1"/>
</dbReference>
<dbReference type="GO" id="GO:0005634">
    <property type="term" value="C:nucleus"/>
    <property type="evidence" value="ECO:0007669"/>
    <property type="project" value="UniProtKB-ARBA"/>
</dbReference>
<keyword evidence="9" id="KW-1185">Reference proteome</keyword>
<dbReference type="PANTHER" id="PTHR19818">
    <property type="entry name" value="ZINC FINGER PROTEIN ZIC AND GLI"/>
    <property type="match status" value="1"/>
</dbReference>
<evidence type="ECO:0000256" key="2">
    <source>
        <dbReference type="ARBA" id="ARBA00022737"/>
    </source>
</evidence>
<dbReference type="EMBL" id="KE148167">
    <property type="protein sequence ID" value="EPE03464.1"/>
    <property type="molecule type" value="Genomic_DNA"/>
</dbReference>
<proteinExistence type="predicted"/>
<evidence type="ECO:0000313" key="9">
    <source>
        <dbReference type="Proteomes" id="UP000016923"/>
    </source>
</evidence>
<name>S3BQ45_OPHP1</name>
<dbReference type="STRING" id="1262450.S3BQ45"/>
<dbReference type="Pfam" id="PF00096">
    <property type="entry name" value="zf-C2H2"/>
    <property type="match status" value="2"/>
</dbReference>
<dbReference type="AlphaFoldDB" id="S3BQ45"/>
<organism evidence="8 9">
    <name type="scientific">Ophiostoma piceae (strain UAMH 11346)</name>
    <name type="common">Sap stain fungus</name>
    <dbReference type="NCBI Taxonomy" id="1262450"/>
    <lineage>
        <taxon>Eukaryota</taxon>
        <taxon>Fungi</taxon>
        <taxon>Dikarya</taxon>
        <taxon>Ascomycota</taxon>
        <taxon>Pezizomycotina</taxon>
        <taxon>Sordariomycetes</taxon>
        <taxon>Sordariomycetidae</taxon>
        <taxon>Ophiostomatales</taxon>
        <taxon>Ophiostomataceae</taxon>
        <taxon>Ophiostoma</taxon>
    </lineage>
</organism>
<evidence type="ECO:0000256" key="3">
    <source>
        <dbReference type="ARBA" id="ARBA00022771"/>
    </source>
</evidence>
<dbReference type="InterPro" id="IPR013087">
    <property type="entry name" value="Znf_C2H2_type"/>
</dbReference>
<feature type="domain" description="C2H2-type" evidence="7">
    <location>
        <begin position="184"/>
        <end position="215"/>
    </location>
</feature>
<feature type="region of interest" description="Disordered" evidence="6">
    <location>
        <begin position="620"/>
        <end position="653"/>
    </location>
</feature>
<feature type="domain" description="C2H2-type" evidence="7">
    <location>
        <begin position="339"/>
        <end position="369"/>
    </location>
</feature>
<dbReference type="OMA" id="MHESSHA"/>
<dbReference type="GO" id="GO:0008270">
    <property type="term" value="F:zinc ion binding"/>
    <property type="evidence" value="ECO:0007669"/>
    <property type="project" value="UniProtKB-KW"/>
</dbReference>
<dbReference type="PROSITE" id="PS50157">
    <property type="entry name" value="ZINC_FINGER_C2H2_2"/>
    <property type="match status" value="5"/>
</dbReference>
<dbReference type="HOGENOM" id="CLU_002678_91_1_1"/>
<accession>S3BQ45</accession>
<dbReference type="InterPro" id="IPR036236">
    <property type="entry name" value="Znf_C2H2_sf"/>
</dbReference>
<feature type="domain" description="C2H2-type" evidence="7">
    <location>
        <begin position="127"/>
        <end position="155"/>
    </location>
</feature>
<protein>
    <submittedName>
        <fullName evidence="8">C2h2 transcription factor</fullName>
    </submittedName>
</protein>
<sequence length="653" mass="71849">MKRKATEELIAGRPPPMPEETELQRPKTAAMTTAISSTDVDVDFKIEDNESIHDDNQSETPVTTAHTPASASSVPSVSAVTATTAASRRFPSDLKTIRCTWPDCDKTFNRPARLTAHMRSHTNDRPYKCPDCPKTYLEEKHLRQHVKGSHTEERKYVCEECSKAFLTATRLRRHSAVHEGQDRFRCKGHDDTCTRTFRKHQTLQRHIRVDHLKQPAFFCTHVTEDKSPGQETKKKTKGKKPDRETCGAMFDSAGALRRHVEREHAAPKFWCEECASVKSDAFEIAEGVGFATKQLLESHMRHEHANCPFCDARCAGPAELHKHVDMHHSGKTVADRKTIRCPYAGCSKTFTRRANLNVHIRAAHEGLRFVCGTSGRGGSADVDDDDDADAGLDANASLSASLLASTSANPEIVAWHLRNEGCGRGFVSKMKLEEHILYVHLGHERPAPLKAEPALLDGAADFSPGANSDTIADIVDTHDIALEASIIDALLGTNRTLACTVSGCTARFVRNHDLNVHIQRDHFVDDANIDDVDVNDVGSEFNPDEFWIGGGDLADDSPLIPAGEDMFGSFIDMNAGLLSTANPMAGLNMNTNMGMNMNLNMNINMDEVQWQMDEAEMRRLIGPDGGASGEVANNNAGDNGNGDTTYLDPDLFL</sequence>
<evidence type="ECO:0000256" key="1">
    <source>
        <dbReference type="ARBA" id="ARBA00022723"/>
    </source>
</evidence>
<dbReference type="SMART" id="SM00355">
    <property type="entry name" value="ZnF_C2H2"/>
    <property type="match status" value="10"/>
</dbReference>
<keyword evidence="4" id="KW-0862">Zinc</keyword>
<dbReference type="GO" id="GO:0000978">
    <property type="term" value="F:RNA polymerase II cis-regulatory region sequence-specific DNA binding"/>
    <property type="evidence" value="ECO:0007669"/>
    <property type="project" value="TreeGrafter"/>
</dbReference>